<keyword evidence="9" id="KW-0133">Cell shape</keyword>
<evidence type="ECO:0000256" key="15">
    <source>
        <dbReference type="RuleBase" id="RU004016"/>
    </source>
</evidence>
<dbReference type="InterPro" id="IPR037167">
    <property type="entry name" value="Peptidase_S11_C_sf"/>
</dbReference>
<dbReference type="EC" id="3.4.16.4" evidence="4"/>
<evidence type="ECO:0000256" key="14">
    <source>
        <dbReference type="PIRSR" id="PIRSR618044-2"/>
    </source>
</evidence>
<comment type="caution">
    <text evidence="18">The sequence shown here is derived from an EMBL/GenBank/DDBJ whole genome shotgun (WGS) entry which is preliminary data.</text>
</comment>
<dbReference type="PANTHER" id="PTHR21581">
    <property type="entry name" value="D-ALANYL-D-ALANINE CARBOXYPEPTIDASE"/>
    <property type="match status" value="1"/>
</dbReference>
<gene>
    <name evidence="18" type="ORF">HMPREF9020_00671</name>
</gene>
<dbReference type="Gene3D" id="2.60.410.10">
    <property type="entry name" value="D-Ala-D-Ala carboxypeptidase, C-terminal domain"/>
    <property type="match status" value="1"/>
</dbReference>
<keyword evidence="11" id="KW-0961">Cell wall biogenesis/degradation</keyword>
<dbReference type="Gene3D" id="3.40.710.10">
    <property type="entry name" value="DD-peptidase/beta-lactamase superfamily"/>
    <property type="match status" value="1"/>
</dbReference>
<dbReference type="UniPathway" id="UPA00219"/>
<dbReference type="GO" id="GO:0006508">
    <property type="term" value="P:proteolysis"/>
    <property type="evidence" value="ECO:0007669"/>
    <property type="project" value="UniProtKB-KW"/>
</dbReference>
<name>W5IJ58_SCAIO</name>
<evidence type="ECO:0000259" key="17">
    <source>
        <dbReference type="SMART" id="SM00936"/>
    </source>
</evidence>
<dbReference type="AlphaFoldDB" id="W5IJ58"/>
<dbReference type="GO" id="GO:0008360">
    <property type="term" value="P:regulation of cell shape"/>
    <property type="evidence" value="ECO:0007669"/>
    <property type="project" value="UniProtKB-KW"/>
</dbReference>
<evidence type="ECO:0000256" key="3">
    <source>
        <dbReference type="ARBA" id="ARBA00007164"/>
    </source>
</evidence>
<dbReference type="GO" id="GO:0009002">
    <property type="term" value="F:serine-type D-Ala-D-Ala carboxypeptidase activity"/>
    <property type="evidence" value="ECO:0007669"/>
    <property type="project" value="UniProtKB-EC"/>
</dbReference>
<feature type="domain" description="Peptidase S11 D-Ala-D-Ala carboxypeptidase A C-terminal" evidence="17">
    <location>
        <begin position="344"/>
        <end position="457"/>
    </location>
</feature>
<evidence type="ECO:0000256" key="5">
    <source>
        <dbReference type="ARBA" id="ARBA00022645"/>
    </source>
</evidence>
<dbReference type="RefSeq" id="WP_171821031.1">
    <property type="nucleotide sequence ID" value="NZ_GG770225.1"/>
</dbReference>
<evidence type="ECO:0000256" key="9">
    <source>
        <dbReference type="ARBA" id="ARBA00022960"/>
    </source>
</evidence>
<evidence type="ECO:0000256" key="16">
    <source>
        <dbReference type="SAM" id="MobiDB-lite"/>
    </source>
</evidence>
<evidence type="ECO:0000256" key="6">
    <source>
        <dbReference type="ARBA" id="ARBA00022670"/>
    </source>
</evidence>
<dbReference type="InterPro" id="IPR012907">
    <property type="entry name" value="Peptidase_S11_C"/>
</dbReference>
<feature type="active site" description="Proton acceptor" evidence="13">
    <location>
        <position position="110"/>
    </location>
</feature>
<evidence type="ECO:0000256" key="13">
    <source>
        <dbReference type="PIRSR" id="PIRSR618044-1"/>
    </source>
</evidence>
<dbReference type="eggNOG" id="COG1686">
    <property type="taxonomic scope" value="Bacteria"/>
</dbReference>
<feature type="region of interest" description="Disordered" evidence="16">
    <location>
        <begin position="55"/>
        <end position="74"/>
    </location>
</feature>
<keyword evidence="6" id="KW-0645">Protease</keyword>
<evidence type="ECO:0000313" key="18">
    <source>
        <dbReference type="EMBL" id="EFG27039.2"/>
    </source>
</evidence>
<evidence type="ECO:0000256" key="11">
    <source>
        <dbReference type="ARBA" id="ARBA00023316"/>
    </source>
</evidence>
<comment type="catalytic activity">
    <reaction evidence="12">
        <text>Preferential cleavage: (Ac)2-L-Lys-D-Ala-|-D-Ala. Also transpeptidation of peptidyl-alanyl moieties that are N-acyl substituents of D-alanine.</text>
        <dbReference type="EC" id="3.4.16.4"/>
    </reaction>
</comment>
<evidence type="ECO:0000256" key="7">
    <source>
        <dbReference type="ARBA" id="ARBA00022729"/>
    </source>
</evidence>
<evidence type="ECO:0000256" key="2">
    <source>
        <dbReference type="ARBA" id="ARBA00004752"/>
    </source>
</evidence>
<dbReference type="InterPro" id="IPR015956">
    <property type="entry name" value="Peniciliin-bd_prot_C_sf"/>
</dbReference>
<evidence type="ECO:0000256" key="1">
    <source>
        <dbReference type="ARBA" id="ARBA00003217"/>
    </source>
</evidence>
<keyword evidence="5" id="KW-0121">Carboxypeptidase</keyword>
<dbReference type="GO" id="GO:0009252">
    <property type="term" value="P:peptidoglycan biosynthetic process"/>
    <property type="evidence" value="ECO:0007669"/>
    <property type="project" value="UniProtKB-UniPathway"/>
</dbReference>
<dbReference type="SUPFAM" id="SSF69189">
    <property type="entry name" value="Penicillin-binding protein associated domain"/>
    <property type="match status" value="1"/>
</dbReference>
<dbReference type="Proteomes" id="UP000005777">
    <property type="component" value="Unassembled WGS sequence"/>
</dbReference>
<dbReference type="Pfam" id="PF00768">
    <property type="entry name" value="Peptidase_S11"/>
    <property type="match status" value="1"/>
</dbReference>
<comment type="similarity">
    <text evidence="3 15">Belongs to the peptidase S11 family.</text>
</comment>
<organism evidence="18 19">
    <name type="scientific">Scardovia inopinata F0304</name>
    <dbReference type="NCBI Taxonomy" id="641146"/>
    <lineage>
        <taxon>Bacteria</taxon>
        <taxon>Bacillati</taxon>
        <taxon>Actinomycetota</taxon>
        <taxon>Actinomycetes</taxon>
        <taxon>Bifidobacteriales</taxon>
        <taxon>Bifidobacteriaceae</taxon>
        <taxon>Scardovia</taxon>
    </lineage>
</organism>
<dbReference type="InterPro" id="IPR001967">
    <property type="entry name" value="Peptidase_S11_N"/>
</dbReference>
<evidence type="ECO:0000256" key="10">
    <source>
        <dbReference type="ARBA" id="ARBA00022984"/>
    </source>
</evidence>
<sequence>MKTNETSQPHKLTVARLLSRRLLAFFLSFAVLICCLPIGQASVFAAHLPDNKASRISSSGPSPSSSSSSSTSEGVPHITAAHAFAMDYATGRILLNQYGDRPAGIASMTKVITLYLVYKAIDQGKISWSTKVPISSYSSRISTNWLTTTVPMKKKSYTVRDLVTAAFVKSANSAAISLAEKIAGSEPRFVDMMRKQVRQWGITDAKLYNSSGLNNSFLDKNIYPGSSKKAENMMSARDIALAVWHFIHDYPQVLSMTSKAHATFDGMPLTSTDHMLPGLNSAYPGLDGFKTGTTEIAGACFAATAVRHGMRVITVIQHASHADGNEEARFQAMKKLLDYCFTAYGLVVVVRKGKSFKGSSLPLVDGKKKSVPLVAQSDLTVCLSQKEKVLLTSATDPSTSSFANTAIPVIHTLFTEVKAPVKKGKVLATLAVTQRKDFTGVVALPSTNLSAGQTVDRKPQESQDPGWKRWLDSLWKKISSRMSSWWKSATSWLHQTWQSFLSSIQQWWDGISS</sequence>
<feature type="compositionally biased region" description="Low complexity" evidence="16">
    <location>
        <begin position="57"/>
        <end position="72"/>
    </location>
</feature>
<dbReference type="PRINTS" id="PR00725">
    <property type="entry name" value="DADACBPTASE1"/>
</dbReference>
<dbReference type="GO" id="GO:0071555">
    <property type="term" value="P:cell wall organization"/>
    <property type="evidence" value="ECO:0007669"/>
    <property type="project" value="UniProtKB-KW"/>
</dbReference>
<reference evidence="18 19" key="1">
    <citation type="submission" date="2012-01" db="EMBL/GenBank/DDBJ databases">
        <title>The Genome Sequence of Scardovia inopinata F0304.</title>
        <authorList>
            <consortium name="The Broad Institute Genome Sequencing Platform"/>
            <person name="Ward D."/>
            <person name="Earl A."/>
            <person name="Feldgarden M."/>
            <person name="Gevers D."/>
            <person name="Young S."/>
            <person name="Zeng Q."/>
            <person name="Koehrsen M."/>
            <person name="Alvarado L."/>
            <person name="Berlin A.M."/>
            <person name="Borenstein D."/>
            <person name="Chapman S.B."/>
            <person name="Chen Z."/>
            <person name="Engels R."/>
            <person name="Freedman E."/>
            <person name="Gellesch M."/>
            <person name="Goldberg J."/>
            <person name="Griggs A."/>
            <person name="Gujja S."/>
            <person name="Heilman E.R."/>
            <person name="Heiman D.I."/>
            <person name="Hepburn T.A."/>
            <person name="Howarth C."/>
            <person name="Jen D."/>
            <person name="Larson L."/>
            <person name="Mehta T."/>
            <person name="Park D."/>
            <person name="Pearson M."/>
            <person name="Richards J."/>
            <person name="Roberts A."/>
            <person name="Saif S."/>
            <person name="Shea T.D."/>
            <person name="Shenoy N."/>
            <person name="Sisk P."/>
            <person name="Stolte C."/>
            <person name="Sykes S.N."/>
            <person name="Walk T."/>
            <person name="White J."/>
            <person name="Yandava C."/>
            <person name="Izard J."/>
            <person name="Baranova O.V."/>
            <person name="Blanton J.M."/>
            <person name="Tanner A.C."/>
            <person name="Dewhirst F."/>
            <person name="Haas B."/>
            <person name="Nusbaum C."/>
            <person name="Birren B."/>
        </authorList>
    </citation>
    <scope>NUCLEOTIDE SEQUENCE [LARGE SCALE GENOMIC DNA]</scope>
    <source>
        <strain evidence="18 19">F0304</strain>
    </source>
</reference>
<dbReference type="MEROPS" id="S11.006"/>
<keyword evidence="19" id="KW-1185">Reference proteome</keyword>
<dbReference type="InterPro" id="IPR018044">
    <property type="entry name" value="Peptidase_S11"/>
</dbReference>
<dbReference type="SMART" id="SM00936">
    <property type="entry name" value="PBP5_C"/>
    <property type="match status" value="1"/>
</dbReference>
<dbReference type="SUPFAM" id="SSF56601">
    <property type="entry name" value="beta-lactamase/transpeptidase-like"/>
    <property type="match status" value="1"/>
</dbReference>
<keyword evidence="10" id="KW-0573">Peptidoglycan synthesis</keyword>
<feature type="binding site" evidence="14">
    <location>
        <position position="290"/>
    </location>
    <ligand>
        <name>substrate</name>
    </ligand>
</feature>
<accession>W5IJ58</accession>
<keyword evidence="8" id="KW-0378">Hydrolase</keyword>
<proteinExistence type="inferred from homology"/>
<dbReference type="PANTHER" id="PTHR21581:SF11">
    <property type="entry name" value="D-ALANYL-D-ALANINE CARBOXYPEPTIDASE DACA"/>
    <property type="match status" value="1"/>
</dbReference>
<feature type="active site" description="Acyl-ester intermediate" evidence="13">
    <location>
        <position position="107"/>
    </location>
</feature>
<dbReference type="EMBL" id="ADCX01000003">
    <property type="protein sequence ID" value="EFG27039.2"/>
    <property type="molecule type" value="Genomic_DNA"/>
</dbReference>
<evidence type="ECO:0000313" key="19">
    <source>
        <dbReference type="Proteomes" id="UP000005777"/>
    </source>
</evidence>
<dbReference type="InterPro" id="IPR012338">
    <property type="entry name" value="Beta-lactam/transpept-like"/>
</dbReference>
<comment type="function">
    <text evidence="1">Removes C-terminal D-alanyl residues from sugar-peptide cell wall precursors.</text>
</comment>
<evidence type="ECO:0000256" key="8">
    <source>
        <dbReference type="ARBA" id="ARBA00022801"/>
    </source>
</evidence>
<comment type="pathway">
    <text evidence="2">Cell wall biogenesis; peptidoglycan biosynthesis.</text>
</comment>
<keyword evidence="7" id="KW-0732">Signal</keyword>
<dbReference type="HOGENOM" id="CLU_027070_8_2_11"/>
<evidence type="ECO:0000256" key="12">
    <source>
        <dbReference type="ARBA" id="ARBA00034000"/>
    </source>
</evidence>
<protein>
    <recommendedName>
        <fullName evidence="4">serine-type D-Ala-D-Ala carboxypeptidase</fullName>
        <ecNumber evidence="4">3.4.16.4</ecNumber>
    </recommendedName>
</protein>
<feature type="active site" evidence="13">
    <location>
        <position position="170"/>
    </location>
</feature>
<evidence type="ECO:0000256" key="4">
    <source>
        <dbReference type="ARBA" id="ARBA00012448"/>
    </source>
</evidence>